<dbReference type="EC" id="4.1.3.27" evidence="1"/>
<keyword evidence="3" id="KW-0456">Lyase</keyword>
<dbReference type="OrthoDB" id="8594609at2"/>
<dbReference type="SUPFAM" id="SSF52317">
    <property type="entry name" value="Class I glutamine amidotransferase-like"/>
    <property type="match status" value="1"/>
</dbReference>
<accession>A0A4Y8WAM6</accession>
<evidence type="ECO:0000256" key="3">
    <source>
        <dbReference type="ARBA" id="ARBA00023239"/>
    </source>
</evidence>
<dbReference type="Pfam" id="PF00117">
    <property type="entry name" value="GATase"/>
    <property type="match status" value="1"/>
</dbReference>
<dbReference type="PRINTS" id="PR00096">
    <property type="entry name" value="GATASE"/>
</dbReference>
<evidence type="ECO:0000313" key="7">
    <source>
        <dbReference type="EMBL" id="TFH89663.1"/>
    </source>
</evidence>
<dbReference type="AlphaFoldDB" id="A0A4Y8WAM6"/>
<evidence type="ECO:0000259" key="5">
    <source>
        <dbReference type="Pfam" id="PF00117"/>
    </source>
</evidence>
<keyword evidence="8" id="KW-1185">Reference proteome</keyword>
<protein>
    <recommendedName>
        <fullName evidence="1">anthranilate synthase</fullName>
        <ecNumber evidence="1">4.1.3.27</ecNumber>
    </recommendedName>
</protein>
<organism evidence="7 8">
    <name type="scientific">Vibrio ouci</name>
    <dbReference type="NCBI Taxonomy" id="2499078"/>
    <lineage>
        <taxon>Bacteria</taxon>
        <taxon>Pseudomonadati</taxon>
        <taxon>Pseudomonadota</taxon>
        <taxon>Gammaproteobacteria</taxon>
        <taxon>Vibrionales</taxon>
        <taxon>Vibrionaceae</taxon>
        <taxon>Vibrio</taxon>
    </lineage>
</organism>
<gene>
    <name evidence="7" type="ORF">ELS82_21050</name>
</gene>
<dbReference type="InterPro" id="IPR015890">
    <property type="entry name" value="Chorismate_C"/>
</dbReference>
<feature type="domain" description="Glutamine amidotransferase" evidence="5">
    <location>
        <begin position="454"/>
        <end position="633"/>
    </location>
</feature>
<dbReference type="PRINTS" id="PR00097">
    <property type="entry name" value="ANTSNTHASEII"/>
</dbReference>
<evidence type="ECO:0000259" key="6">
    <source>
        <dbReference type="Pfam" id="PF00425"/>
    </source>
</evidence>
<evidence type="ECO:0000313" key="8">
    <source>
        <dbReference type="Proteomes" id="UP000297753"/>
    </source>
</evidence>
<dbReference type="EMBL" id="SATR01000051">
    <property type="protein sequence ID" value="TFH89663.1"/>
    <property type="molecule type" value="Genomic_DNA"/>
</dbReference>
<dbReference type="PANTHER" id="PTHR11236">
    <property type="entry name" value="AMINOBENZOATE/ANTHRANILATE SYNTHASE"/>
    <property type="match status" value="1"/>
</dbReference>
<dbReference type="InterPro" id="IPR017926">
    <property type="entry name" value="GATASE"/>
</dbReference>
<dbReference type="InterPro" id="IPR029062">
    <property type="entry name" value="Class_I_gatase-like"/>
</dbReference>
<dbReference type="PROSITE" id="PS51273">
    <property type="entry name" value="GATASE_TYPE_1"/>
    <property type="match status" value="1"/>
</dbReference>
<dbReference type="CDD" id="cd01743">
    <property type="entry name" value="GATase1_Anthranilate_Synthase"/>
    <property type="match status" value="1"/>
</dbReference>
<dbReference type="SUPFAM" id="SSF56322">
    <property type="entry name" value="ADC synthase"/>
    <property type="match status" value="1"/>
</dbReference>
<dbReference type="InterPro" id="IPR006221">
    <property type="entry name" value="TrpG/PapA_dom"/>
</dbReference>
<sequence>MMRIERFETLLNTHAQPFAMIQRSTGGPSAQSALGTANAIDVMTGPISTLTQLADMDKVKMRSDGGPCQQLVVVPYRQIREKGFEYIDDHTPLLSMTITDHQTMPAHELVAALPNDVITINDPRFDLEDEAYQRLVATILDDEIAMGAGANFVLKREFQCQIEGFNRRKALSLFRHLVENESGAYWTYLIFTGEQYLIGATPEQHITLNDGYAAMNPISGTYRYPPSGPQRSGLERFLTDQKEIDELFMVVDEELKMMSSVCGEGAAVSGPYIKAMSKLAHTEYMIRGRSVLTPSAILRQTLFAPTITGSPLENACRVIKKYEPQGRGYYSGLIALIGKDGANRDTLDSAIVIRSAEIRLNGDLRLGVGSTLVRHSVPQQEAAESRAKAQGFLSAIHASLPTKARRSGTDTTLFTQPDMLKTLRSRNQSLSQFWLAQPQPHECVQPTSGGYRVLVLDAEDTFTAMIAHQLRALRCHVTVKACTEEFDTDDHDLVVLGPGPGAPDVLADARVQAINRTLNRLLASKKPFIAVCLSHQVLCMNLGFEIRRRTHPNQGLQLPIDWFGQTEKVGFYNAFSAYVPQDHRERFFCRDIRISHDHQSREIHALRGAHFASFQFHPESILTQRGLEIWQDTLQWLVDCDDGLSVTHHAVA</sequence>
<dbReference type="Pfam" id="PF00425">
    <property type="entry name" value="Chorismate_bind"/>
    <property type="match status" value="1"/>
</dbReference>
<proteinExistence type="predicted"/>
<comment type="caution">
    <text evidence="7">The sequence shown here is derived from an EMBL/GenBank/DDBJ whole genome shotgun (WGS) entry which is preliminary data.</text>
</comment>
<evidence type="ECO:0000256" key="1">
    <source>
        <dbReference type="ARBA" id="ARBA00012266"/>
    </source>
</evidence>
<dbReference type="Gene3D" id="3.40.50.880">
    <property type="match status" value="1"/>
</dbReference>
<keyword evidence="2" id="KW-0315">Glutamine amidotransferase</keyword>
<evidence type="ECO:0000256" key="4">
    <source>
        <dbReference type="ARBA" id="ARBA00047683"/>
    </source>
</evidence>
<feature type="domain" description="Chorismate-utilising enzyme C-terminal" evidence="6">
    <location>
        <begin position="129"/>
        <end position="388"/>
    </location>
</feature>
<evidence type="ECO:0000256" key="2">
    <source>
        <dbReference type="ARBA" id="ARBA00022962"/>
    </source>
</evidence>
<dbReference type="InterPro" id="IPR005801">
    <property type="entry name" value="ADC_synthase"/>
</dbReference>
<dbReference type="PANTHER" id="PTHR11236:SF49">
    <property type="entry name" value="ANTHRANILATE SYNTHASE COMPONENT 1"/>
    <property type="match status" value="1"/>
</dbReference>
<dbReference type="InterPro" id="IPR019999">
    <property type="entry name" value="Anth_synth_I-like"/>
</dbReference>
<name>A0A4Y8WAM6_9VIBR</name>
<comment type="catalytic activity">
    <reaction evidence="4">
        <text>chorismate + L-glutamine = anthranilate + pyruvate + L-glutamate + H(+)</text>
        <dbReference type="Rhea" id="RHEA:21732"/>
        <dbReference type="ChEBI" id="CHEBI:15361"/>
        <dbReference type="ChEBI" id="CHEBI:15378"/>
        <dbReference type="ChEBI" id="CHEBI:16567"/>
        <dbReference type="ChEBI" id="CHEBI:29748"/>
        <dbReference type="ChEBI" id="CHEBI:29985"/>
        <dbReference type="ChEBI" id="CHEBI:58359"/>
        <dbReference type="EC" id="4.1.3.27"/>
    </reaction>
</comment>
<dbReference type="Gene3D" id="3.60.120.10">
    <property type="entry name" value="Anthranilate synthase"/>
    <property type="match status" value="1"/>
</dbReference>
<dbReference type="GO" id="GO:0000162">
    <property type="term" value="P:L-tryptophan biosynthetic process"/>
    <property type="evidence" value="ECO:0007669"/>
    <property type="project" value="TreeGrafter"/>
</dbReference>
<dbReference type="Proteomes" id="UP000297753">
    <property type="component" value="Unassembled WGS sequence"/>
</dbReference>
<dbReference type="GO" id="GO:0004049">
    <property type="term" value="F:anthranilate synthase activity"/>
    <property type="evidence" value="ECO:0007669"/>
    <property type="project" value="UniProtKB-EC"/>
</dbReference>
<reference evidence="7 8" key="1">
    <citation type="submission" date="2019-01" db="EMBL/GenBank/DDBJ databases">
        <title>Vibrio BEI176 sp. nov, a marine bacterium isolated from China: eastern marignal seas.</title>
        <authorList>
            <person name="Li B."/>
        </authorList>
    </citation>
    <scope>NUCLEOTIDE SEQUENCE [LARGE SCALE GENOMIC DNA]</scope>
    <source>
        <strain evidence="7 8">BEI176</strain>
    </source>
</reference>
<dbReference type="RefSeq" id="WP_134837215.1">
    <property type="nucleotide sequence ID" value="NZ_SATR01000051.1"/>
</dbReference>